<dbReference type="AlphaFoldDB" id="A0A918TCU2"/>
<comment type="caution">
    <text evidence="1">The sequence shown here is derived from an EMBL/GenBank/DDBJ whole genome shotgun (WGS) entry which is preliminary data.</text>
</comment>
<evidence type="ECO:0000313" key="2">
    <source>
        <dbReference type="Proteomes" id="UP000638981"/>
    </source>
</evidence>
<dbReference type="InterPro" id="IPR010323">
    <property type="entry name" value="DUF924"/>
</dbReference>
<keyword evidence="2" id="KW-1185">Reference proteome</keyword>
<organism evidence="1 2">
    <name type="scientific">Neogemmobacter tilapiae</name>
    <dbReference type="NCBI Taxonomy" id="875041"/>
    <lineage>
        <taxon>Bacteria</taxon>
        <taxon>Pseudomonadati</taxon>
        <taxon>Pseudomonadota</taxon>
        <taxon>Alphaproteobacteria</taxon>
        <taxon>Rhodobacterales</taxon>
        <taxon>Paracoccaceae</taxon>
        <taxon>Neogemmobacter</taxon>
    </lineage>
</organism>
<sequence length="189" mass="20945">MADPREVLDFWLGEIGEEGWYKGGDEIDLHCRLTLGEDVEAAALGHLDHWVDGPAATLAYLILTDQLPRNIYRGTAQSFASDPLARSAARKALAKGWDLDVPEPERQFFYLPFEHSENAVDQELSVKLFTERVPGSPENILHAKAHQAVIAKFGRFPTRNAALGRATTQSEQDWLDAGGYMAEVQALKA</sequence>
<reference evidence="1" key="1">
    <citation type="journal article" date="2014" name="Int. J. Syst. Evol. Microbiol.">
        <title>Complete genome sequence of Corynebacterium casei LMG S-19264T (=DSM 44701T), isolated from a smear-ripened cheese.</title>
        <authorList>
            <consortium name="US DOE Joint Genome Institute (JGI-PGF)"/>
            <person name="Walter F."/>
            <person name="Albersmeier A."/>
            <person name="Kalinowski J."/>
            <person name="Ruckert C."/>
        </authorList>
    </citation>
    <scope>NUCLEOTIDE SEQUENCE</scope>
    <source>
        <strain evidence="1">KCTC 23310</strain>
    </source>
</reference>
<dbReference type="InterPro" id="IPR011990">
    <property type="entry name" value="TPR-like_helical_dom_sf"/>
</dbReference>
<evidence type="ECO:0000313" key="1">
    <source>
        <dbReference type="EMBL" id="GHC43250.1"/>
    </source>
</evidence>
<dbReference type="Gene3D" id="1.20.58.320">
    <property type="entry name" value="TPR-like"/>
    <property type="match status" value="1"/>
</dbReference>
<dbReference type="SUPFAM" id="SSF48452">
    <property type="entry name" value="TPR-like"/>
    <property type="match status" value="1"/>
</dbReference>
<protein>
    <recommendedName>
        <fullName evidence="3">DUF924 domain-containing protein</fullName>
    </recommendedName>
</protein>
<name>A0A918TCU2_9RHOB</name>
<accession>A0A918TCU2</accession>
<dbReference type="Proteomes" id="UP000638981">
    <property type="component" value="Unassembled WGS sequence"/>
</dbReference>
<dbReference type="RefSeq" id="WP_189409327.1">
    <property type="nucleotide sequence ID" value="NZ_BMYJ01000001.1"/>
</dbReference>
<dbReference type="EMBL" id="BMYJ01000001">
    <property type="protein sequence ID" value="GHC43250.1"/>
    <property type="molecule type" value="Genomic_DNA"/>
</dbReference>
<dbReference type="Pfam" id="PF06041">
    <property type="entry name" value="DUF924"/>
    <property type="match status" value="1"/>
</dbReference>
<evidence type="ECO:0008006" key="3">
    <source>
        <dbReference type="Google" id="ProtNLM"/>
    </source>
</evidence>
<reference evidence="1" key="2">
    <citation type="submission" date="2020-09" db="EMBL/GenBank/DDBJ databases">
        <authorList>
            <person name="Sun Q."/>
            <person name="Kim S."/>
        </authorList>
    </citation>
    <scope>NUCLEOTIDE SEQUENCE</scope>
    <source>
        <strain evidence="1">KCTC 23310</strain>
    </source>
</reference>
<gene>
    <name evidence="1" type="ORF">GCM10007315_00260</name>
</gene>
<dbReference type="Gene3D" id="1.25.40.10">
    <property type="entry name" value="Tetratricopeptide repeat domain"/>
    <property type="match status" value="1"/>
</dbReference>
<proteinExistence type="predicted"/>